<evidence type="ECO:0000313" key="9">
    <source>
        <dbReference type="EMBL" id="GAA1971927.1"/>
    </source>
</evidence>
<dbReference type="CDD" id="cd03257">
    <property type="entry name" value="ABC_NikE_OppD_transporters"/>
    <property type="match status" value="1"/>
</dbReference>
<keyword evidence="5" id="KW-0547">Nucleotide-binding</keyword>
<dbReference type="PROSITE" id="PS00211">
    <property type="entry name" value="ABC_TRANSPORTER_1"/>
    <property type="match status" value="1"/>
</dbReference>
<proteinExistence type="inferred from homology"/>
<dbReference type="SUPFAM" id="SSF52540">
    <property type="entry name" value="P-loop containing nucleoside triphosphate hydrolases"/>
    <property type="match status" value="1"/>
</dbReference>
<keyword evidence="6 9" id="KW-0067">ATP-binding</keyword>
<dbReference type="InterPro" id="IPR050388">
    <property type="entry name" value="ABC_Ni/Peptide_Import"/>
</dbReference>
<evidence type="ECO:0000256" key="2">
    <source>
        <dbReference type="ARBA" id="ARBA00005417"/>
    </source>
</evidence>
<comment type="subcellular location">
    <subcellularLocation>
        <location evidence="1">Cell membrane</location>
        <topology evidence="1">Peripheral membrane protein</topology>
    </subcellularLocation>
</comment>
<dbReference type="EMBL" id="BAAAQM010000017">
    <property type="protein sequence ID" value="GAA1971927.1"/>
    <property type="molecule type" value="Genomic_DNA"/>
</dbReference>
<keyword evidence="10" id="KW-1185">Reference proteome</keyword>
<keyword evidence="4" id="KW-1003">Cell membrane</keyword>
<keyword evidence="3" id="KW-0813">Transport</keyword>
<feature type="domain" description="ABC transporter" evidence="8">
    <location>
        <begin position="27"/>
        <end position="283"/>
    </location>
</feature>
<dbReference type="InterPro" id="IPR027417">
    <property type="entry name" value="P-loop_NTPase"/>
</dbReference>
<organism evidence="9 10">
    <name type="scientific">Catenulispora subtropica</name>
    <dbReference type="NCBI Taxonomy" id="450798"/>
    <lineage>
        <taxon>Bacteria</taxon>
        <taxon>Bacillati</taxon>
        <taxon>Actinomycetota</taxon>
        <taxon>Actinomycetes</taxon>
        <taxon>Catenulisporales</taxon>
        <taxon>Catenulisporaceae</taxon>
        <taxon>Catenulispora</taxon>
    </lineage>
</organism>
<gene>
    <name evidence="9" type="ORF">GCM10009838_34230</name>
</gene>
<dbReference type="PANTHER" id="PTHR43297:SF2">
    <property type="entry name" value="DIPEPTIDE TRANSPORT ATP-BINDING PROTEIN DPPD"/>
    <property type="match status" value="1"/>
</dbReference>
<dbReference type="InterPro" id="IPR003593">
    <property type="entry name" value="AAA+_ATPase"/>
</dbReference>
<evidence type="ECO:0000256" key="5">
    <source>
        <dbReference type="ARBA" id="ARBA00022741"/>
    </source>
</evidence>
<dbReference type="InterPro" id="IPR017871">
    <property type="entry name" value="ABC_transporter-like_CS"/>
</dbReference>
<dbReference type="GO" id="GO:0005524">
    <property type="term" value="F:ATP binding"/>
    <property type="evidence" value="ECO:0007669"/>
    <property type="project" value="UniProtKB-KW"/>
</dbReference>
<evidence type="ECO:0000256" key="6">
    <source>
        <dbReference type="ARBA" id="ARBA00022840"/>
    </source>
</evidence>
<dbReference type="Gene3D" id="3.40.50.300">
    <property type="entry name" value="P-loop containing nucleotide triphosphate hydrolases"/>
    <property type="match status" value="1"/>
</dbReference>
<evidence type="ECO:0000256" key="7">
    <source>
        <dbReference type="ARBA" id="ARBA00023136"/>
    </source>
</evidence>
<dbReference type="Pfam" id="PF00005">
    <property type="entry name" value="ABC_tran"/>
    <property type="match status" value="1"/>
</dbReference>
<evidence type="ECO:0000256" key="3">
    <source>
        <dbReference type="ARBA" id="ARBA00022448"/>
    </source>
</evidence>
<dbReference type="RefSeq" id="WP_344658020.1">
    <property type="nucleotide sequence ID" value="NZ_BAAAQM010000017.1"/>
</dbReference>
<keyword evidence="7" id="KW-0472">Membrane</keyword>
<evidence type="ECO:0000259" key="8">
    <source>
        <dbReference type="PROSITE" id="PS50893"/>
    </source>
</evidence>
<accession>A0ABP5D032</accession>
<comment type="caution">
    <text evidence="9">The sequence shown here is derived from an EMBL/GenBank/DDBJ whole genome shotgun (WGS) entry which is preliminary data.</text>
</comment>
<evidence type="ECO:0000256" key="4">
    <source>
        <dbReference type="ARBA" id="ARBA00022475"/>
    </source>
</evidence>
<evidence type="ECO:0000313" key="10">
    <source>
        <dbReference type="Proteomes" id="UP001499854"/>
    </source>
</evidence>
<dbReference type="NCBIfam" id="TIGR01727">
    <property type="entry name" value="oligo_HPY"/>
    <property type="match status" value="1"/>
</dbReference>
<dbReference type="Pfam" id="PF08352">
    <property type="entry name" value="oligo_HPY"/>
    <property type="match status" value="1"/>
</dbReference>
<evidence type="ECO:0000256" key="1">
    <source>
        <dbReference type="ARBA" id="ARBA00004202"/>
    </source>
</evidence>
<reference evidence="10" key="1">
    <citation type="journal article" date="2019" name="Int. J. Syst. Evol. Microbiol.">
        <title>The Global Catalogue of Microorganisms (GCM) 10K type strain sequencing project: providing services to taxonomists for standard genome sequencing and annotation.</title>
        <authorList>
            <consortium name="The Broad Institute Genomics Platform"/>
            <consortium name="The Broad Institute Genome Sequencing Center for Infectious Disease"/>
            <person name="Wu L."/>
            <person name="Ma J."/>
        </authorList>
    </citation>
    <scope>NUCLEOTIDE SEQUENCE [LARGE SCALE GENOMIC DNA]</scope>
    <source>
        <strain evidence="10">JCM 16013</strain>
    </source>
</reference>
<name>A0ABP5D032_9ACTN</name>
<dbReference type="InterPro" id="IPR003439">
    <property type="entry name" value="ABC_transporter-like_ATP-bd"/>
</dbReference>
<sequence length="383" mass="41638">MTVNGLTAAGVPGPARREAPAEPVLEVRGLCVDYGLGRDAVRAVTDADLVLRRGEVLGIAGESGSGKSTLAYALTRLLRAPGVITGGDVLFHSRSADGRTTTVDLLAADAHELRRYRWSEIAVVFQSAMHALNPVARVEDQLTDVLRVHRPELSRDERRARAVEMLRMVGINADRLRSYPHELSGGMRQRVMIAMALILEPQIVIMDEPTTALDVVTQREILEELMALRDRLGFAVIFITHDLSLLIELADSIAIMYAGRIVERAEAAELFHAPRHPYSLGLLSSFPSLHGERVRMEGIPGSPPSLAAMPSGCTFHPRCPYVMDRCRTEEPPLARPLSEGGGRVAACWLQDGRQDPPEPLARAVPPLAPPVAVAADDLSRSTS</sequence>
<dbReference type="PROSITE" id="PS50893">
    <property type="entry name" value="ABC_TRANSPORTER_2"/>
    <property type="match status" value="1"/>
</dbReference>
<protein>
    <submittedName>
        <fullName evidence="9">ABC transporter ATP-binding protein</fullName>
    </submittedName>
</protein>
<dbReference type="Proteomes" id="UP001499854">
    <property type="component" value="Unassembled WGS sequence"/>
</dbReference>
<dbReference type="InterPro" id="IPR013563">
    <property type="entry name" value="Oligopep_ABC_C"/>
</dbReference>
<dbReference type="SMART" id="SM00382">
    <property type="entry name" value="AAA"/>
    <property type="match status" value="1"/>
</dbReference>
<dbReference type="PANTHER" id="PTHR43297">
    <property type="entry name" value="OLIGOPEPTIDE TRANSPORT ATP-BINDING PROTEIN APPD"/>
    <property type="match status" value="1"/>
</dbReference>
<comment type="similarity">
    <text evidence="2">Belongs to the ABC transporter superfamily.</text>
</comment>